<organism evidence="2 3">
    <name type="scientific">Winogradskyella haliclonae</name>
    <dbReference type="NCBI Taxonomy" id="2048558"/>
    <lineage>
        <taxon>Bacteria</taxon>
        <taxon>Pseudomonadati</taxon>
        <taxon>Bacteroidota</taxon>
        <taxon>Flavobacteriia</taxon>
        <taxon>Flavobacteriales</taxon>
        <taxon>Flavobacteriaceae</taxon>
        <taxon>Winogradskyella</taxon>
    </lineage>
</organism>
<accession>A0ABQ2C076</accession>
<keyword evidence="3" id="KW-1185">Reference proteome</keyword>
<dbReference type="PANTHER" id="PTHR36842:SF1">
    <property type="entry name" value="PROTEIN TOLB"/>
    <property type="match status" value="1"/>
</dbReference>
<evidence type="ECO:0008006" key="4">
    <source>
        <dbReference type="Google" id="ProtNLM"/>
    </source>
</evidence>
<evidence type="ECO:0000313" key="3">
    <source>
        <dbReference type="Proteomes" id="UP000624701"/>
    </source>
</evidence>
<dbReference type="InterPro" id="IPR011659">
    <property type="entry name" value="WD40"/>
</dbReference>
<sequence>MKAVSTCVSILICFTLMGQNDKSIETCLTENEFDDRYASYSSNGQRIVFESNRDGDWQIFLMDSNGENVEKLTINHRINRRPTWHPNGKIVLFESSKDGAKELRIIKVKSKKERIIKPFINKEFLFAAFSPNGKKIAVSLKESDDKSNIVILDKKGKLEKKVTKNNNRNYYPKWSKDGKELVYFSRKDTENKDDEIYRINIKTDKEIRLTNWPKNNFCPSWSADDTKIVYVTSMDESRPEIYIMNIDGNNKKRITHNEDGDTLPNWHPLENKILITGYRNGNYEICELKLTENNN</sequence>
<dbReference type="EMBL" id="BMDQ01000002">
    <property type="protein sequence ID" value="GGI57601.1"/>
    <property type="molecule type" value="Genomic_DNA"/>
</dbReference>
<comment type="caution">
    <text evidence="2">The sequence shown here is derived from an EMBL/GenBank/DDBJ whole genome shotgun (WGS) entry which is preliminary data.</text>
</comment>
<evidence type="ECO:0000256" key="1">
    <source>
        <dbReference type="ARBA" id="ARBA00009820"/>
    </source>
</evidence>
<reference evidence="3" key="1">
    <citation type="journal article" date="2019" name="Int. J. Syst. Evol. Microbiol.">
        <title>The Global Catalogue of Microorganisms (GCM) 10K type strain sequencing project: providing services to taxonomists for standard genome sequencing and annotation.</title>
        <authorList>
            <consortium name="The Broad Institute Genomics Platform"/>
            <consortium name="The Broad Institute Genome Sequencing Center for Infectious Disease"/>
            <person name="Wu L."/>
            <person name="Ma J."/>
        </authorList>
    </citation>
    <scope>NUCLEOTIDE SEQUENCE [LARGE SCALE GENOMIC DNA]</scope>
    <source>
        <strain evidence="3">CCM 8681</strain>
    </source>
</reference>
<dbReference type="SUPFAM" id="SSF82171">
    <property type="entry name" value="DPP6 N-terminal domain-like"/>
    <property type="match status" value="1"/>
</dbReference>
<protein>
    <recommendedName>
        <fullName evidence="4">DUF5050 domain-containing protein</fullName>
    </recommendedName>
</protein>
<dbReference type="Gene3D" id="2.120.10.30">
    <property type="entry name" value="TolB, C-terminal domain"/>
    <property type="match status" value="2"/>
</dbReference>
<dbReference type="PANTHER" id="PTHR36842">
    <property type="entry name" value="PROTEIN TOLB HOMOLOG"/>
    <property type="match status" value="1"/>
</dbReference>
<evidence type="ECO:0000313" key="2">
    <source>
        <dbReference type="EMBL" id="GGI57601.1"/>
    </source>
</evidence>
<dbReference type="Proteomes" id="UP000624701">
    <property type="component" value="Unassembled WGS sequence"/>
</dbReference>
<comment type="similarity">
    <text evidence="1">Belongs to the TolB family.</text>
</comment>
<dbReference type="InterPro" id="IPR011042">
    <property type="entry name" value="6-blade_b-propeller_TolB-like"/>
</dbReference>
<dbReference type="Pfam" id="PF07676">
    <property type="entry name" value="PD40"/>
    <property type="match status" value="4"/>
</dbReference>
<gene>
    <name evidence="2" type="ORF">GCM10011444_19100</name>
</gene>
<name>A0ABQ2C076_9FLAO</name>
<proteinExistence type="inferred from homology"/>
<dbReference type="RefSeq" id="WP_188374511.1">
    <property type="nucleotide sequence ID" value="NZ_BMDQ01000002.1"/>
</dbReference>